<dbReference type="EMBL" id="JACXVP010000004">
    <property type="protein sequence ID" value="KAG5612112.1"/>
    <property type="molecule type" value="Genomic_DNA"/>
</dbReference>
<comment type="caution">
    <text evidence="2">The sequence shown here is derived from an EMBL/GenBank/DDBJ whole genome shotgun (WGS) entry which is preliminary data.</text>
</comment>
<feature type="domain" description="F-box" evidence="1">
    <location>
        <begin position="9"/>
        <end position="55"/>
    </location>
</feature>
<dbReference type="InterPro" id="IPR036047">
    <property type="entry name" value="F-box-like_dom_sf"/>
</dbReference>
<dbReference type="Pfam" id="PF07734">
    <property type="entry name" value="FBA_1"/>
    <property type="match status" value="2"/>
</dbReference>
<keyword evidence="3" id="KW-1185">Reference proteome</keyword>
<dbReference type="Gene3D" id="1.20.1280.50">
    <property type="match status" value="1"/>
</dbReference>
<evidence type="ECO:0000259" key="1">
    <source>
        <dbReference type="PROSITE" id="PS50181"/>
    </source>
</evidence>
<dbReference type="SUPFAM" id="SSF81383">
    <property type="entry name" value="F-box domain"/>
    <property type="match status" value="1"/>
</dbReference>
<dbReference type="Proteomes" id="UP000824120">
    <property type="component" value="Chromosome 4"/>
</dbReference>
<dbReference type="InterPro" id="IPR050796">
    <property type="entry name" value="SCF_F-box_component"/>
</dbReference>
<organism evidence="2 3">
    <name type="scientific">Solanum commersonii</name>
    <name type="common">Commerson's wild potato</name>
    <name type="synonym">Commerson's nightshade</name>
    <dbReference type="NCBI Taxonomy" id="4109"/>
    <lineage>
        <taxon>Eukaryota</taxon>
        <taxon>Viridiplantae</taxon>
        <taxon>Streptophyta</taxon>
        <taxon>Embryophyta</taxon>
        <taxon>Tracheophyta</taxon>
        <taxon>Spermatophyta</taxon>
        <taxon>Magnoliopsida</taxon>
        <taxon>eudicotyledons</taxon>
        <taxon>Gunneridae</taxon>
        <taxon>Pentapetalae</taxon>
        <taxon>asterids</taxon>
        <taxon>lamiids</taxon>
        <taxon>Solanales</taxon>
        <taxon>Solanaceae</taxon>
        <taxon>Solanoideae</taxon>
        <taxon>Solaneae</taxon>
        <taxon>Solanum</taxon>
    </lineage>
</organism>
<evidence type="ECO:0000313" key="3">
    <source>
        <dbReference type="Proteomes" id="UP000824120"/>
    </source>
</evidence>
<dbReference type="InterPro" id="IPR017451">
    <property type="entry name" value="F-box-assoc_interact_dom"/>
</dbReference>
<dbReference type="CDD" id="cd22157">
    <property type="entry name" value="F-box_AtFBW1-like"/>
    <property type="match status" value="1"/>
</dbReference>
<dbReference type="AlphaFoldDB" id="A0A9J5ZJ86"/>
<feature type="non-terminal residue" evidence="2">
    <location>
        <position position="966"/>
    </location>
</feature>
<dbReference type="PROSITE" id="PS50181">
    <property type="entry name" value="FBOX"/>
    <property type="match status" value="1"/>
</dbReference>
<protein>
    <recommendedName>
        <fullName evidence="1">F-box domain-containing protein</fullName>
    </recommendedName>
</protein>
<sequence length="966" mass="111027">IGEQRTTSMDCYCPLPEDLVVDILLMLPVEPLLRFKCVCKHWYALIKSESFIEKHFHHKNNRSRLLICNLKFEEEEHTLFQSAVVSLLPEKIVPGVTPEKKILLHLPRVDYFNILAGPVNGLFLVQEIFCGYGDRLSLWNPATREFRPLPPAPFVTEHFLCNYDHEFGLGFDQLTQDYKVVWIRVFFDNQGQGQGQGSYLHNSGCVYSSCDNSWKNLQFPSSFTLGLPYSVTYRNGIYYWICRSRNNNICKIQSFAMGSEQFGEMQGPNIPGKHWVRLTSRGDSLAMLVSDKSTTSIYEMKQEGSWSKVFTVQPCIEAAHLPKGIWENDKIVFDLTETSQLVLYDPTTSQVTDLGIQLKLIGCCVFNYQESLALITKGNESQDEDNTDRANEVVQLLGGRMMSRIENQFTPSDLSFSDTGFLSSIVRVSKRSIFIRRTIVPVSSFKVAMAQHFFVKSVEFSLLPKKIVWGVIPTQKVLIYLPRVGNFSCVAGLFLLQEKFYPHVYAYIWDESVLGVYPHVYAYHWYALIKSESFIEKHFHHKNNRSRLLICNLKFEEEEHTLFKIDYFNCVAGPVNGLFLLKEFFCGYSVRLSLWNPATREFRPLPPASFATENFFCNYDHEFGLGFDQLTQDYKVVWIRVFFDDRGQGQGYYLHMSVCVYSSCNNSWKNLQFPSSFTSGLPYIVTYLNGVYYWSCRILDNNICKIQSFAIGSQQFGEMQGPDIPGKHWGWLTSRGDSLAMLVSDECMTSIYEKKQEGSWSKVFTVQPQTSQLVLYDPTTSQVTDLGIQLRLIGCCVFYYQESLALITKGNEFQDQDNTDRENEVVQLLRGRMMSRIENQFPPFDLSFSELPLAFQINVCASTGFLSSKVRVSKRNIFIRRTIVPVSSFKLAMAQHFFVKSVEFSLLLKNIVRGVIPKQKVLLYLPRVGNFSCVAGCRKKFTLMSGMNRYVEFTLMSMPMSIDSRL</sequence>
<dbReference type="OrthoDB" id="1867629at2759"/>
<dbReference type="InterPro" id="IPR006527">
    <property type="entry name" value="F-box-assoc_dom_typ1"/>
</dbReference>
<dbReference type="Pfam" id="PF00646">
    <property type="entry name" value="F-box"/>
    <property type="match status" value="1"/>
</dbReference>
<dbReference type="PANTHER" id="PTHR31672">
    <property type="entry name" value="BNACNNG10540D PROTEIN"/>
    <property type="match status" value="1"/>
</dbReference>
<dbReference type="NCBIfam" id="TIGR01640">
    <property type="entry name" value="F_box_assoc_1"/>
    <property type="match status" value="2"/>
</dbReference>
<gene>
    <name evidence="2" type="ORF">H5410_023393</name>
</gene>
<reference evidence="2 3" key="1">
    <citation type="submission" date="2020-09" db="EMBL/GenBank/DDBJ databases">
        <title>De no assembly of potato wild relative species, Solanum commersonii.</title>
        <authorList>
            <person name="Cho K."/>
        </authorList>
    </citation>
    <scope>NUCLEOTIDE SEQUENCE [LARGE SCALE GENOMIC DNA]</scope>
    <source>
        <strain evidence="2">LZ3.2</strain>
        <tissue evidence="2">Leaf</tissue>
    </source>
</reference>
<accession>A0A9J5ZJ86</accession>
<dbReference type="SMART" id="SM00256">
    <property type="entry name" value="FBOX"/>
    <property type="match status" value="1"/>
</dbReference>
<proteinExistence type="predicted"/>
<evidence type="ECO:0000313" key="2">
    <source>
        <dbReference type="EMBL" id="KAG5612112.1"/>
    </source>
</evidence>
<name>A0A9J5ZJ86_SOLCO</name>
<dbReference type="PANTHER" id="PTHR31672:SF13">
    <property type="entry name" value="F-BOX PROTEIN CPR30-LIKE"/>
    <property type="match status" value="1"/>
</dbReference>
<dbReference type="InterPro" id="IPR001810">
    <property type="entry name" value="F-box_dom"/>
</dbReference>